<feature type="compositionally biased region" description="Polar residues" evidence="1">
    <location>
        <begin position="20"/>
        <end position="37"/>
    </location>
</feature>
<organism evidence="2">
    <name type="scientific">Anopheles atroparvus</name>
    <name type="common">European mosquito</name>
    <dbReference type="NCBI Taxonomy" id="41427"/>
    <lineage>
        <taxon>Eukaryota</taxon>
        <taxon>Metazoa</taxon>
        <taxon>Ecdysozoa</taxon>
        <taxon>Arthropoda</taxon>
        <taxon>Hexapoda</taxon>
        <taxon>Insecta</taxon>
        <taxon>Pterygota</taxon>
        <taxon>Neoptera</taxon>
        <taxon>Endopterygota</taxon>
        <taxon>Diptera</taxon>
        <taxon>Nematocera</taxon>
        <taxon>Culicoidea</taxon>
        <taxon>Culicidae</taxon>
        <taxon>Anophelinae</taxon>
        <taxon>Anopheles</taxon>
    </lineage>
</organism>
<feature type="region of interest" description="Disordered" evidence="1">
    <location>
        <begin position="96"/>
        <end position="141"/>
    </location>
</feature>
<name>A0A182J3L6_ANOAO</name>
<dbReference type="STRING" id="41427.A0A182J3L6"/>
<evidence type="ECO:0000256" key="1">
    <source>
        <dbReference type="SAM" id="MobiDB-lite"/>
    </source>
</evidence>
<protein>
    <submittedName>
        <fullName evidence="2">Uncharacterized protein</fullName>
    </submittedName>
</protein>
<dbReference type="VEuPathDB" id="VectorBase:AATE010709"/>
<feature type="region of interest" description="Disordered" evidence="1">
    <location>
        <begin position="1"/>
        <end position="46"/>
    </location>
</feature>
<dbReference type="AlphaFoldDB" id="A0A182J3L6"/>
<reference evidence="2" key="1">
    <citation type="submission" date="2022-08" db="UniProtKB">
        <authorList>
            <consortium name="EnsemblMetazoa"/>
        </authorList>
    </citation>
    <scope>IDENTIFICATION</scope>
    <source>
        <strain evidence="2">EBRO</strain>
    </source>
</reference>
<dbReference type="EnsemblMetazoa" id="AATE010709-RA">
    <property type="protein sequence ID" value="AATE010709-PA.1"/>
    <property type="gene ID" value="AATE010709"/>
</dbReference>
<sequence>MAEDCDKAPAATGDVEKTASKQASPAPQQKNSGSKGASPNKAAGKAEMAEEYNYHRIVKDHNGQSALLRATDTEVSVLRSYTSRVMLCHDQRYAHADHQQGGKKISTLPLEESRNLQPKVAGKPPGTSAARAGEPTDDQPFVSKDKIDTNLFLYSHIRCPLRDPMSLPNVPKAKKSTRDALPVGVTRDDIQERPHVTTLISSLANYSNTIPAPTDPDAKPAPAAARMVPIILTFDIWGTTRDFLSVRSVNAFLGYASYQRYGEY</sequence>
<accession>A0A182J3L6</accession>
<evidence type="ECO:0000313" key="2">
    <source>
        <dbReference type="EnsemblMetazoa" id="AATE010709-PA.1"/>
    </source>
</evidence>
<proteinExistence type="predicted"/>